<keyword evidence="2" id="KW-1185">Reference proteome</keyword>
<accession>A0A1G8SGE9</accession>
<proteinExistence type="predicted"/>
<reference evidence="2" key="1">
    <citation type="submission" date="2016-10" db="EMBL/GenBank/DDBJ databases">
        <authorList>
            <person name="Varghese N."/>
            <person name="Submissions S."/>
        </authorList>
    </citation>
    <scope>NUCLEOTIDE SEQUENCE [LARGE SCALE GENOMIC DNA]</scope>
    <source>
        <strain evidence="2">ATCC 700689</strain>
    </source>
</reference>
<evidence type="ECO:0000313" key="1">
    <source>
        <dbReference type="EMBL" id="SDJ27740.1"/>
    </source>
</evidence>
<dbReference type="AlphaFoldDB" id="A0A1G8SGE9"/>
<dbReference type="RefSeq" id="WP_074758851.1">
    <property type="nucleotide sequence ID" value="NZ_FNCO01000025.1"/>
</dbReference>
<name>A0A1G8SGE9_9PSED</name>
<dbReference type="EMBL" id="FNCO01000025">
    <property type="protein sequence ID" value="SDJ27740.1"/>
    <property type="molecule type" value="Genomic_DNA"/>
</dbReference>
<dbReference type="OrthoDB" id="9822449at2"/>
<dbReference type="Proteomes" id="UP000182894">
    <property type="component" value="Unassembled WGS sequence"/>
</dbReference>
<gene>
    <name evidence="1" type="ORF">SAMN05216605_12521</name>
</gene>
<organism evidence="1 2">
    <name type="scientific">Pseudomonas abietaniphila</name>
    <dbReference type="NCBI Taxonomy" id="89065"/>
    <lineage>
        <taxon>Bacteria</taxon>
        <taxon>Pseudomonadati</taxon>
        <taxon>Pseudomonadota</taxon>
        <taxon>Gammaproteobacteria</taxon>
        <taxon>Pseudomonadales</taxon>
        <taxon>Pseudomonadaceae</taxon>
        <taxon>Pseudomonas</taxon>
    </lineage>
</organism>
<sequence>MLLPDFERLFLMAIKATSLIYVMTALAPITQSTSDEYVGEPRIMVKKDSVMINIGDGLHVIFGEQRATELLIQAMLEMDDLHAIDLQPFREAAAKVGQAKNYILTYELQKANLAKLVADEGLWEQVEAKFETSISLVGNSAEVEEWRVLLTNYTVQEISETVLKHDDHAHQLRLFSPASGFLSETEQSEIYATVMGEPLPTPTNSG</sequence>
<protein>
    <submittedName>
        <fullName evidence="1">Uncharacterized protein</fullName>
    </submittedName>
</protein>
<evidence type="ECO:0000313" key="2">
    <source>
        <dbReference type="Proteomes" id="UP000182894"/>
    </source>
</evidence>